<comment type="caution">
    <text evidence="5">The sequence shown here is derived from an EMBL/GenBank/DDBJ whole genome shotgun (WGS) entry which is preliminary data.</text>
</comment>
<dbReference type="GO" id="GO:0043461">
    <property type="term" value="P:proton-transporting ATP synthase complex assembly"/>
    <property type="evidence" value="ECO:0007669"/>
    <property type="project" value="InterPro"/>
</dbReference>
<protein>
    <submittedName>
        <fullName evidence="5">ATPase</fullName>
    </submittedName>
</protein>
<dbReference type="EMBL" id="LSEF01000121">
    <property type="protein sequence ID" value="OAF06507.1"/>
    <property type="molecule type" value="Genomic_DNA"/>
</dbReference>
<dbReference type="PANTHER" id="PTHR21013">
    <property type="entry name" value="ATP SYNTHASE MITOCHONDRIAL F1 COMPLEX ASSEMBLY FACTOR 2/ATP12 PROTEIN, MITOCHONDRIAL PRECURSOR"/>
    <property type="match status" value="1"/>
</dbReference>
<reference evidence="5 6" key="1">
    <citation type="submission" date="2016-02" db="EMBL/GenBank/DDBJ databases">
        <title>Draft genome sequence of the strain BR 10247T Bradyrhizobium neotropicale isolated from nodules of Centrolobium paraense.</title>
        <authorList>
            <person name="Simoes-Araujo J.L."/>
            <person name="Barauna A.C."/>
            <person name="Silva K."/>
            <person name="Zilli J.E."/>
        </authorList>
    </citation>
    <scope>NUCLEOTIDE SEQUENCE [LARGE SCALE GENOMIC DNA]</scope>
    <source>
        <strain evidence="5 6">BR 10247</strain>
    </source>
</reference>
<dbReference type="InterPro" id="IPR011419">
    <property type="entry name" value="ATP12_ATP_synth-F1-assembly"/>
</dbReference>
<dbReference type="Proteomes" id="UP000077173">
    <property type="component" value="Unassembled WGS sequence"/>
</dbReference>
<evidence type="ECO:0000256" key="2">
    <source>
        <dbReference type="ARBA" id="ARBA00022946"/>
    </source>
</evidence>
<comment type="similarity">
    <text evidence="1">Belongs to the ATP12 family.</text>
</comment>
<dbReference type="Pfam" id="PF07542">
    <property type="entry name" value="ATP12"/>
    <property type="match status" value="1"/>
</dbReference>
<proteinExistence type="inferred from homology"/>
<evidence type="ECO:0000313" key="5">
    <source>
        <dbReference type="EMBL" id="OAF06507.1"/>
    </source>
</evidence>
<dbReference type="AlphaFoldDB" id="A0A176YKM6"/>
<accession>A0A176YKM6</accession>
<feature type="region of interest" description="Disordered" evidence="4">
    <location>
        <begin position="1"/>
        <end position="23"/>
    </location>
</feature>
<gene>
    <name evidence="5" type="ORF">AXW67_31495</name>
</gene>
<dbReference type="Gene3D" id="1.10.3580.10">
    <property type="entry name" value="ATP12 ATPase"/>
    <property type="match status" value="1"/>
</dbReference>
<dbReference type="Gene3D" id="3.30.2180.10">
    <property type="entry name" value="ATP12-like"/>
    <property type="match status" value="1"/>
</dbReference>
<evidence type="ECO:0000256" key="4">
    <source>
        <dbReference type="SAM" id="MobiDB-lite"/>
    </source>
</evidence>
<evidence type="ECO:0000256" key="3">
    <source>
        <dbReference type="ARBA" id="ARBA00023186"/>
    </source>
</evidence>
<organism evidence="5 6">
    <name type="scientific">Bradyrhizobium neotropicale</name>
    <dbReference type="NCBI Taxonomy" id="1497615"/>
    <lineage>
        <taxon>Bacteria</taxon>
        <taxon>Pseudomonadati</taxon>
        <taxon>Pseudomonadota</taxon>
        <taxon>Alphaproteobacteria</taxon>
        <taxon>Hyphomicrobiales</taxon>
        <taxon>Nitrobacteraceae</taxon>
        <taxon>Bradyrhizobium</taxon>
    </lineage>
</organism>
<keyword evidence="6" id="KW-1185">Reference proteome</keyword>
<dbReference type="SUPFAM" id="SSF160909">
    <property type="entry name" value="ATP12-like"/>
    <property type="match status" value="1"/>
</dbReference>
<sequence>MRELFDEVAGQSPLDPRESARQAARAPLRKRFYKEVGVAGAEGGFAVTLDGKPIRTPSSRQVVIPSRALADAAAAEWEAQREAIDPMTMPLTRLANSVIEGVVDRVELVGDDLAKYFQTDLLFYRAGHPEGLVAREAAHWDPVLFWAAETLGAHFILSEGIMHVKQPEEAIQAARAALPQDAWSVAALHVVTTLTGSALLALALAHGVRDADQVWAAAHVDEDWNADQWGVDEEAAGRRAVRLRDFEAAVAVLAAAKPIGTQGP</sequence>
<keyword evidence="3" id="KW-0143">Chaperone</keyword>
<dbReference type="RefSeq" id="WP_063682048.1">
    <property type="nucleotide sequence ID" value="NZ_LSEF01000121.1"/>
</dbReference>
<keyword evidence="2" id="KW-0809">Transit peptide</keyword>
<dbReference type="PANTHER" id="PTHR21013:SF10">
    <property type="entry name" value="ATP SYNTHASE MITOCHONDRIAL F1 COMPLEX ASSEMBLY FACTOR 2"/>
    <property type="match status" value="1"/>
</dbReference>
<name>A0A176YKM6_9BRAD</name>
<dbReference type="InterPro" id="IPR023335">
    <property type="entry name" value="ATP12_ortho_dom_sf"/>
</dbReference>
<evidence type="ECO:0000256" key="1">
    <source>
        <dbReference type="ARBA" id="ARBA00008231"/>
    </source>
</evidence>
<dbReference type="InterPro" id="IPR042272">
    <property type="entry name" value="ATP12_ATP_synth-F1-assembly_N"/>
</dbReference>
<evidence type="ECO:0000313" key="6">
    <source>
        <dbReference type="Proteomes" id="UP000077173"/>
    </source>
</evidence>